<dbReference type="EMBL" id="FNKK01000002">
    <property type="protein sequence ID" value="SDR32020.1"/>
    <property type="molecule type" value="Genomic_DNA"/>
</dbReference>
<dbReference type="GO" id="GO:0000155">
    <property type="term" value="F:phosphorelay sensor kinase activity"/>
    <property type="evidence" value="ECO:0007669"/>
    <property type="project" value="InterPro"/>
</dbReference>
<dbReference type="InterPro" id="IPR003594">
    <property type="entry name" value="HATPase_dom"/>
</dbReference>
<keyword evidence="6 11" id="KW-0418">Kinase</keyword>
<dbReference type="EC" id="2.7.13.3" evidence="2"/>
<dbReference type="InterPro" id="IPR036890">
    <property type="entry name" value="HATPase_C_sf"/>
</dbReference>
<dbReference type="SMART" id="SM00387">
    <property type="entry name" value="HATPase_c"/>
    <property type="match status" value="1"/>
</dbReference>
<dbReference type="InterPro" id="IPR011712">
    <property type="entry name" value="Sig_transdc_His_kin_sub3_dim/P"/>
</dbReference>
<dbReference type="Gene3D" id="1.20.5.1930">
    <property type="match status" value="1"/>
</dbReference>
<dbReference type="PANTHER" id="PTHR24421">
    <property type="entry name" value="NITRATE/NITRITE SENSOR PROTEIN NARX-RELATED"/>
    <property type="match status" value="1"/>
</dbReference>
<feature type="transmembrane region" description="Helical" evidence="9">
    <location>
        <begin position="137"/>
        <end position="154"/>
    </location>
</feature>
<keyword evidence="12" id="KW-1185">Reference proteome</keyword>
<keyword evidence="9" id="KW-0812">Transmembrane</keyword>
<name>A0A1H1I2Y4_9ACTN</name>
<keyword evidence="9" id="KW-1133">Transmembrane helix</keyword>
<keyword evidence="3" id="KW-0597">Phosphoprotein</keyword>
<evidence type="ECO:0000256" key="5">
    <source>
        <dbReference type="ARBA" id="ARBA00022741"/>
    </source>
</evidence>
<reference evidence="11 12" key="1">
    <citation type="submission" date="2016-10" db="EMBL/GenBank/DDBJ databases">
        <authorList>
            <person name="de Groot N.N."/>
        </authorList>
    </citation>
    <scope>NUCLEOTIDE SEQUENCE [LARGE SCALE GENOMIC DNA]</scope>
    <source>
        <strain evidence="11 12">DSM 43794</strain>
    </source>
</reference>
<keyword evidence="9" id="KW-0472">Membrane</keyword>
<feature type="domain" description="Histidine kinase/HSP90-like ATPase" evidence="10">
    <location>
        <begin position="282"/>
        <end position="371"/>
    </location>
</feature>
<keyword evidence="8" id="KW-0902">Two-component regulatory system</keyword>
<dbReference type="RefSeq" id="WP_093262634.1">
    <property type="nucleotide sequence ID" value="NZ_FNKK01000002.1"/>
</dbReference>
<dbReference type="GO" id="GO:0016020">
    <property type="term" value="C:membrane"/>
    <property type="evidence" value="ECO:0007669"/>
    <property type="project" value="InterPro"/>
</dbReference>
<evidence type="ECO:0000256" key="9">
    <source>
        <dbReference type="SAM" id="Phobius"/>
    </source>
</evidence>
<evidence type="ECO:0000256" key="4">
    <source>
        <dbReference type="ARBA" id="ARBA00022679"/>
    </source>
</evidence>
<dbReference type="InterPro" id="IPR050482">
    <property type="entry name" value="Sensor_HK_TwoCompSys"/>
</dbReference>
<dbReference type="CDD" id="cd16917">
    <property type="entry name" value="HATPase_UhpB-NarQ-NarX-like"/>
    <property type="match status" value="1"/>
</dbReference>
<proteinExistence type="predicted"/>
<dbReference type="Proteomes" id="UP000217103">
    <property type="component" value="Unassembled WGS sequence"/>
</dbReference>
<dbReference type="STRING" id="35622.SAMN04489764_5121"/>
<dbReference type="Pfam" id="PF02518">
    <property type="entry name" value="HATPase_c"/>
    <property type="match status" value="1"/>
</dbReference>
<evidence type="ECO:0000256" key="8">
    <source>
        <dbReference type="ARBA" id="ARBA00023012"/>
    </source>
</evidence>
<gene>
    <name evidence="11" type="ORF">SAMN04489764_5121</name>
</gene>
<sequence>MNLLRDTGRPAGFNMVFWTVFALTVAYRLLFLEDLATGVRFAAVMAVVAVLWLMLPWDSTASRRRKLIAPCYLAAATCIGMVSERTHGPLVLLGVASFVFLHGMRTGIMAVIVYLLGLLLSMLLLGTPWEWAVAESLFMVIFSTLVLGMAWATLDARRKGEETRLLLQRVRELTVAEERARMARDMHDSIGHQLTVVKMGLENAERFRERRPSQAWAEVRQAKEMTARALADARLWARALRPLDLDGHLGAAALDRLARSFDGTGVQVGFQVTGPERRLDPDTELTLYRVLQEALTNALRHARARHVRARLSFGDERVVLTITDDGEGADDITGFGLSSLAERVHGIGGRFSAGNAEGGGFTVRAEVPVSAS</sequence>
<dbReference type="Gene3D" id="3.30.565.10">
    <property type="entry name" value="Histidine kinase-like ATPase, C-terminal domain"/>
    <property type="match status" value="1"/>
</dbReference>
<comment type="catalytic activity">
    <reaction evidence="1">
        <text>ATP + protein L-histidine = ADP + protein N-phospho-L-histidine.</text>
        <dbReference type="EC" id="2.7.13.3"/>
    </reaction>
</comment>
<evidence type="ECO:0000256" key="2">
    <source>
        <dbReference type="ARBA" id="ARBA00012438"/>
    </source>
</evidence>
<evidence type="ECO:0000256" key="3">
    <source>
        <dbReference type="ARBA" id="ARBA00022553"/>
    </source>
</evidence>
<keyword evidence="7" id="KW-0067">ATP-binding</keyword>
<feature type="transmembrane region" description="Helical" evidence="9">
    <location>
        <begin position="111"/>
        <end position="131"/>
    </location>
</feature>
<evidence type="ECO:0000256" key="7">
    <source>
        <dbReference type="ARBA" id="ARBA00022840"/>
    </source>
</evidence>
<evidence type="ECO:0000259" key="10">
    <source>
        <dbReference type="SMART" id="SM00387"/>
    </source>
</evidence>
<keyword evidence="4" id="KW-0808">Transferase</keyword>
<dbReference type="OrthoDB" id="227596at2"/>
<evidence type="ECO:0000313" key="12">
    <source>
        <dbReference type="Proteomes" id="UP000217103"/>
    </source>
</evidence>
<protein>
    <recommendedName>
        <fullName evidence="2">histidine kinase</fullName>
        <ecNumber evidence="2">2.7.13.3</ecNumber>
    </recommendedName>
</protein>
<feature type="transmembrane region" description="Helical" evidence="9">
    <location>
        <begin position="12"/>
        <end position="31"/>
    </location>
</feature>
<feature type="transmembrane region" description="Helical" evidence="9">
    <location>
        <begin position="37"/>
        <end position="55"/>
    </location>
</feature>
<organism evidence="11 12">
    <name type="scientific">Thermostaphylospora chromogena</name>
    <dbReference type="NCBI Taxonomy" id="35622"/>
    <lineage>
        <taxon>Bacteria</taxon>
        <taxon>Bacillati</taxon>
        <taxon>Actinomycetota</taxon>
        <taxon>Actinomycetes</taxon>
        <taxon>Streptosporangiales</taxon>
        <taxon>Thermomonosporaceae</taxon>
        <taxon>Thermostaphylospora</taxon>
    </lineage>
</organism>
<dbReference type="AlphaFoldDB" id="A0A1H1I2Y4"/>
<dbReference type="GO" id="GO:0005524">
    <property type="term" value="F:ATP binding"/>
    <property type="evidence" value="ECO:0007669"/>
    <property type="project" value="UniProtKB-KW"/>
</dbReference>
<accession>A0A1H1I2Y4</accession>
<dbReference type="SUPFAM" id="SSF55874">
    <property type="entry name" value="ATPase domain of HSP90 chaperone/DNA topoisomerase II/histidine kinase"/>
    <property type="match status" value="1"/>
</dbReference>
<keyword evidence="5" id="KW-0547">Nucleotide-binding</keyword>
<evidence type="ECO:0000256" key="6">
    <source>
        <dbReference type="ARBA" id="ARBA00022777"/>
    </source>
</evidence>
<evidence type="ECO:0000313" key="11">
    <source>
        <dbReference type="EMBL" id="SDR32020.1"/>
    </source>
</evidence>
<dbReference type="Pfam" id="PF07730">
    <property type="entry name" value="HisKA_3"/>
    <property type="match status" value="1"/>
</dbReference>
<dbReference type="GO" id="GO:0046983">
    <property type="term" value="F:protein dimerization activity"/>
    <property type="evidence" value="ECO:0007669"/>
    <property type="project" value="InterPro"/>
</dbReference>
<evidence type="ECO:0000256" key="1">
    <source>
        <dbReference type="ARBA" id="ARBA00000085"/>
    </source>
</evidence>
<feature type="transmembrane region" description="Helical" evidence="9">
    <location>
        <begin position="67"/>
        <end position="82"/>
    </location>
</feature>
<dbReference type="PANTHER" id="PTHR24421:SF10">
    <property type="entry name" value="NITRATE_NITRITE SENSOR PROTEIN NARQ"/>
    <property type="match status" value="1"/>
</dbReference>